<reference evidence="1" key="1">
    <citation type="submission" date="2014-09" db="EMBL/GenBank/DDBJ databases">
        <authorList>
            <person name="Magalhaes I.L.F."/>
            <person name="Oliveira U."/>
            <person name="Santos F.R."/>
            <person name="Vidigal T.H.D.A."/>
            <person name="Brescovit A.D."/>
            <person name="Santos A.J."/>
        </authorList>
    </citation>
    <scope>NUCLEOTIDE SEQUENCE</scope>
    <source>
        <tissue evidence="1">Shoot tissue taken approximately 20 cm above the soil surface</tissue>
    </source>
</reference>
<sequence>MQPCHLLFTRVLTHALVGPYSLHAISYDRIAVSYGDWNLQLELSNSAIS</sequence>
<accession>A0A0A8YNW4</accession>
<name>A0A0A8YNW4_ARUDO</name>
<evidence type="ECO:0000313" key="1">
    <source>
        <dbReference type="EMBL" id="JAD28509.1"/>
    </source>
</evidence>
<proteinExistence type="predicted"/>
<dbReference type="EMBL" id="GBRH01269386">
    <property type="protein sequence ID" value="JAD28509.1"/>
    <property type="molecule type" value="Transcribed_RNA"/>
</dbReference>
<organism evidence="1">
    <name type="scientific">Arundo donax</name>
    <name type="common">Giant reed</name>
    <name type="synonym">Donax arundinaceus</name>
    <dbReference type="NCBI Taxonomy" id="35708"/>
    <lineage>
        <taxon>Eukaryota</taxon>
        <taxon>Viridiplantae</taxon>
        <taxon>Streptophyta</taxon>
        <taxon>Embryophyta</taxon>
        <taxon>Tracheophyta</taxon>
        <taxon>Spermatophyta</taxon>
        <taxon>Magnoliopsida</taxon>
        <taxon>Liliopsida</taxon>
        <taxon>Poales</taxon>
        <taxon>Poaceae</taxon>
        <taxon>PACMAD clade</taxon>
        <taxon>Arundinoideae</taxon>
        <taxon>Arundineae</taxon>
        <taxon>Arundo</taxon>
    </lineage>
</organism>
<protein>
    <submittedName>
        <fullName evidence="1">Uncharacterized protein</fullName>
    </submittedName>
</protein>
<reference evidence="1" key="2">
    <citation type="journal article" date="2015" name="Data Brief">
        <title>Shoot transcriptome of the giant reed, Arundo donax.</title>
        <authorList>
            <person name="Barrero R.A."/>
            <person name="Guerrero F.D."/>
            <person name="Moolhuijzen P."/>
            <person name="Goolsby J.A."/>
            <person name="Tidwell J."/>
            <person name="Bellgard S.E."/>
            <person name="Bellgard M.I."/>
        </authorList>
    </citation>
    <scope>NUCLEOTIDE SEQUENCE</scope>
    <source>
        <tissue evidence="1">Shoot tissue taken approximately 20 cm above the soil surface</tissue>
    </source>
</reference>
<dbReference type="AlphaFoldDB" id="A0A0A8YNW4"/>